<proteinExistence type="predicted"/>
<evidence type="ECO:0000313" key="2">
    <source>
        <dbReference type="EMBL" id="CAE4601595.1"/>
    </source>
</evidence>
<gene>
    <name evidence="2" type="ORF">DBRI00130_LOCUS11975</name>
</gene>
<keyword evidence="1" id="KW-1133">Transmembrane helix</keyword>
<organism evidence="2">
    <name type="scientific">Ditylum brightwellii</name>
    <dbReference type="NCBI Taxonomy" id="49249"/>
    <lineage>
        <taxon>Eukaryota</taxon>
        <taxon>Sar</taxon>
        <taxon>Stramenopiles</taxon>
        <taxon>Ochrophyta</taxon>
        <taxon>Bacillariophyta</taxon>
        <taxon>Mediophyceae</taxon>
        <taxon>Lithodesmiophycidae</taxon>
        <taxon>Lithodesmiales</taxon>
        <taxon>Lithodesmiaceae</taxon>
        <taxon>Ditylum</taxon>
    </lineage>
</organism>
<accession>A0A7S4R2V9</accession>
<sequence>MLTRQQSTTTAIVYIMFISSMISTVFAATMTSTFVSTPMISSASSSSSLKVNAFQQLTATTHLMIVNSNKSRSSEHRSCFGVVLAASKQASNNNDDDDNDIPLASPPHQKIKKRRFRKFMGAFYDLLSTYLNPNTVMKKLGQLFYDQVLPQQKVYPKQSQIQGKLP</sequence>
<keyword evidence="1" id="KW-0472">Membrane</keyword>
<reference evidence="2" key="1">
    <citation type="submission" date="2021-01" db="EMBL/GenBank/DDBJ databases">
        <authorList>
            <person name="Corre E."/>
            <person name="Pelletier E."/>
            <person name="Niang G."/>
            <person name="Scheremetjew M."/>
            <person name="Finn R."/>
            <person name="Kale V."/>
            <person name="Holt S."/>
            <person name="Cochrane G."/>
            <person name="Meng A."/>
            <person name="Brown T."/>
            <person name="Cohen L."/>
        </authorList>
    </citation>
    <scope>NUCLEOTIDE SEQUENCE</scope>
    <source>
        <strain evidence="2">GSO104</strain>
    </source>
</reference>
<dbReference type="EMBL" id="HBNS01014900">
    <property type="protein sequence ID" value="CAE4601595.1"/>
    <property type="molecule type" value="Transcribed_RNA"/>
</dbReference>
<keyword evidence="1" id="KW-0812">Transmembrane</keyword>
<dbReference type="AlphaFoldDB" id="A0A7S4R2V9"/>
<protein>
    <submittedName>
        <fullName evidence="2">Uncharacterized protein</fullName>
    </submittedName>
</protein>
<evidence type="ECO:0000256" key="1">
    <source>
        <dbReference type="SAM" id="Phobius"/>
    </source>
</evidence>
<feature type="transmembrane region" description="Helical" evidence="1">
    <location>
        <begin position="12"/>
        <end position="35"/>
    </location>
</feature>
<name>A0A7S4R2V9_9STRA</name>